<evidence type="ECO:0000313" key="2">
    <source>
        <dbReference type="EMBL" id="EFC40554.1"/>
    </source>
</evidence>
<evidence type="ECO:0000259" key="1">
    <source>
        <dbReference type="PROSITE" id="PS50848"/>
    </source>
</evidence>
<dbReference type="SUPFAM" id="SSF55961">
    <property type="entry name" value="Bet v1-like"/>
    <property type="match status" value="1"/>
</dbReference>
<reference evidence="2 3" key="1">
    <citation type="journal article" date="2010" name="Cell">
        <title>The genome of Naegleria gruberi illuminates early eukaryotic versatility.</title>
        <authorList>
            <person name="Fritz-Laylin L.K."/>
            <person name="Prochnik S.E."/>
            <person name="Ginger M.L."/>
            <person name="Dacks J.B."/>
            <person name="Carpenter M.L."/>
            <person name="Field M.C."/>
            <person name="Kuo A."/>
            <person name="Paredez A."/>
            <person name="Chapman J."/>
            <person name="Pham J."/>
            <person name="Shu S."/>
            <person name="Neupane R."/>
            <person name="Cipriano M."/>
            <person name="Mancuso J."/>
            <person name="Tu H."/>
            <person name="Salamov A."/>
            <person name="Lindquist E."/>
            <person name="Shapiro H."/>
            <person name="Lucas S."/>
            <person name="Grigoriev I.V."/>
            <person name="Cande W.Z."/>
            <person name="Fulton C."/>
            <person name="Rokhsar D.S."/>
            <person name="Dawson S.C."/>
        </authorList>
    </citation>
    <scope>NUCLEOTIDE SEQUENCE [LARGE SCALE GENOMIC DNA]</scope>
    <source>
        <strain evidence="2 3">NEG-M</strain>
    </source>
</reference>
<protein>
    <submittedName>
        <fullName evidence="2">Predicted protein</fullName>
    </submittedName>
</protein>
<dbReference type="AlphaFoldDB" id="D2VR75"/>
<dbReference type="GO" id="GO:0008289">
    <property type="term" value="F:lipid binding"/>
    <property type="evidence" value="ECO:0007669"/>
    <property type="project" value="InterPro"/>
</dbReference>
<dbReference type="InterPro" id="IPR002913">
    <property type="entry name" value="START_lipid-bd_dom"/>
</dbReference>
<dbReference type="InParanoid" id="D2VR75"/>
<keyword evidence="3" id="KW-1185">Reference proteome</keyword>
<dbReference type="RefSeq" id="XP_002673298.1">
    <property type="nucleotide sequence ID" value="XM_002673252.1"/>
</dbReference>
<feature type="domain" description="START" evidence="1">
    <location>
        <begin position="14"/>
        <end position="241"/>
    </location>
</feature>
<dbReference type="PANTHER" id="PTHR19308:SF14">
    <property type="entry name" value="START DOMAIN-CONTAINING PROTEIN"/>
    <property type="match status" value="1"/>
</dbReference>
<dbReference type="Gene3D" id="3.30.530.20">
    <property type="match status" value="1"/>
</dbReference>
<organism evidence="3">
    <name type="scientific">Naegleria gruberi</name>
    <name type="common">Amoeba</name>
    <dbReference type="NCBI Taxonomy" id="5762"/>
    <lineage>
        <taxon>Eukaryota</taxon>
        <taxon>Discoba</taxon>
        <taxon>Heterolobosea</taxon>
        <taxon>Tetramitia</taxon>
        <taxon>Eutetramitia</taxon>
        <taxon>Vahlkampfiidae</taxon>
        <taxon>Naegleria</taxon>
    </lineage>
</organism>
<dbReference type="GeneID" id="8854897"/>
<accession>D2VR75</accession>
<sequence length="251" mass="28994">MSTLQNLCKHYLTALDSAFQQALDYYQEINDQTNGWVNYKTTPEQAQYFINKKKHSYWIWMGEMKNVEIPESIAKNSRDLIKYLDEESERKLWDEEFVSGVKIHDKIEKNCNETCKNGSDHSDFNVYYRVFTVGSKAVSNREFVISRNIYQDPKLENVTWMCNQTPLDFPDYEHKKAPTNSSCVRGTVHVTAWRFEQLKSSISGKSVFNISVISHSEPGGWVTASFFNNGAGDRPASAVVRLVKYLQSKQN</sequence>
<dbReference type="Pfam" id="PF01852">
    <property type="entry name" value="START"/>
    <property type="match status" value="1"/>
</dbReference>
<dbReference type="PANTHER" id="PTHR19308">
    <property type="entry name" value="PHOSPHATIDYLCHOLINE TRANSFER PROTEIN"/>
    <property type="match status" value="1"/>
</dbReference>
<name>D2VR75_NAEGR</name>
<dbReference type="PROSITE" id="PS50848">
    <property type="entry name" value="START"/>
    <property type="match status" value="1"/>
</dbReference>
<dbReference type="InterPro" id="IPR051213">
    <property type="entry name" value="START_lipid_transfer"/>
</dbReference>
<proteinExistence type="predicted"/>
<dbReference type="VEuPathDB" id="AmoebaDB:NAEGRDRAFT_71487"/>
<dbReference type="EMBL" id="GG738891">
    <property type="protein sequence ID" value="EFC40554.1"/>
    <property type="molecule type" value="Genomic_DNA"/>
</dbReference>
<evidence type="ECO:0000313" key="3">
    <source>
        <dbReference type="Proteomes" id="UP000006671"/>
    </source>
</evidence>
<dbReference type="InterPro" id="IPR023393">
    <property type="entry name" value="START-like_dom_sf"/>
</dbReference>
<dbReference type="OrthoDB" id="10252528at2759"/>
<gene>
    <name evidence="2" type="ORF">NAEGRDRAFT_71487</name>
</gene>
<dbReference type="GO" id="GO:0005737">
    <property type="term" value="C:cytoplasm"/>
    <property type="evidence" value="ECO:0007669"/>
    <property type="project" value="UniProtKB-ARBA"/>
</dbReference>
<dbReference type="Proteomes" id="UP000006671">
    <property type="component" value="Unassembled WGS sequence"/>
</dbReference>
<dbReference type="KEGG" id="ngr:NAEGRDRAFT_71487"/>